<accession>A0ABR2K7H0</accession>
<gene>
    <name evidence="1" type="ORF">M9Y10_041905</name>
</gene>
<proteinExistence type="predicted"/>
<evidence type="ECO:0000313" key="1">
    <source>
        <dbReference type="EMBL" id="KAK8886442.1"/>
    </source>
</evidence>
<dbReference type="Proteomes" id="UP001470230">
    <property type="component" value="Unassembled WGS sequence"/>
</dbReference>
<sequence length="120" mass="14528">MNYFLSWSKNRIKILFNDVENNDRLFEKYAKFQAFGRTARQGKKGTVRIICMKEEYVSACIEFNIKEIEAILKDFQYKKDVQLQYIEHFRKSRGWIFDSRIGPQNISDNYIHDMRELILM</sequence>
<comment type="caution">
    <text evidence="1">The sequence shown here is derived from an EMBL/GenBank/DDBJ whole genome shotgun (WGS) entry which is preliminary data.</text>
</comment>
<name>A0ABR2K7H0_9EUKA</name>
<dbReference type="EMBL" id="JAPFFF010000007">
    <property type="protein sequence ID" value="KAK8886442.1"/>
    <property type="molecule type" value="Genomic_DNA"/>
</dbReference>
<evidence type="ECO:0000313" key="2">
    <source>
        <dbReference type="Proteomes" id="UP001470230"/>
    </source>
</evidence>
<protein>
    <submittedName>
        <fullName evidence="1">Uncharacterized protein</fullName>
    </submittedName>
</protein>
<organism evidence="1 2">
    <name type="scientific">Tritrichomonas musculus</name>
    <dbReference type="NCBI Taxonomy" id="1915356"/>
    <lineage>
        <taxon>Eukaryota</taxon>
        <taxon>Metamonada</taxon>
        <taxon>Parabasalia</taxon>
        <taxon>Tritrichomonadida</taxon>
        <taxon>Tritrichomonadidae</taxon>
        <taxon>Tritrichomonas</taxon>
    </lineage>
</organism>
<reference evidence="1 2" key="1">
    <citation type="submission" date="2024-04" db="EMBL/GenBank/DDBJ databases">
        <title>Tritrichomonas musculus Genome.</title>
        <authorList>
            <person name="Alves-Ferreira E."/>
            <person name="Grigg M."/>
            <person name="Lorenzi H."/>
            <person name="Galac M."/>
        </authorList>
    </citation>
    <scope>NUCLEOTIDE SEQUENCE [LARGE SCALE GENOMIC DNA]</scope>
    <source>
        <strain evidence="1 2">EAF2021</strain>
    </source>
</reference>
<keyword evidence="2" id="KW-1185">Reference proteome</keyword>
<dbReference type="Gene3D" id="3.40.50.300">
    <property type="entry name" value="P-loop containing nucleotide triphosphate hydrolases"/>
    <property type="match status" value="1"/>
</dbReference>
<dbReference type="InterPro" id="IPR027417">
    <property type="entry name" value="P-loop_NTPase"/>
</dbReference>